<feature type="compositionally biased region" description="Low complexity" evidence="1">
    <location>
        <begin position="236"/>
        <end position="245"/>
    </location>
</feature>
<evidence type="ECO:0000313" key="2">
    <source>
        <dbReference type="EMBL" id="CAJ1397141.1"/>
    </source>
</evidence>
<feature type="region of interest" description="Disordered" evidence="1">
    <location>
        <begin position="616"/>
        <end position="644"/>
    </location>
</feature>
<name>A0AA36J284_9DINO</name>
<feature type="compositionally biased region" description="Basic and acidic residues" evidence="1">
    <location>
        <begin position="121"/>
        <end position="130"/>
    </location>
</feature>
<evidence type="ECO:0000313" key="3">
    <source>
        <dbReference type="Proteomes" id="UP001178507"/>
    </source>
</evidence>
<feature type="compositionally biased region" description="Low complexity" evidence="1">
    <location>
        <begin position="416"/>
        <end position="430"/>
    </location>
</feature>
<gene>
    <name evidence="2" type="ORF">EVOR1521_LOCUS21219</name>
</gene>
<protein>
    <submittedName>
        <fullName evidence="2">Uncharacterized protein</fullName>
    </submittedName>
</protein>
<dbReference type="Proteomes" id="UP001178507">
    <property type="component" value="Unassembled WGS sequence"/>
</dbReference>
<feature type="region of interest" description="Disordered" evidence="1">
    <location>
        <begin position="32"/>
        <end position="257"/>
    </location>
</feature>
<dbReference type="AlphaFoldDB" id="A0AA36J284"/>
<organism evidence="2 3">
    <name type="scientific">Effrenium voratum</name>
    <dbReference type="NCBI Taxonomy" id="2562239"/>
    <lineage>
        <taxon>Eukaryota</taxon>
        <taxon>Sar</taxon>
        <taxon>Alveolata</taxon>
        <taxon>Dinophyceae</taxon>
        <taxon>Suessiales</taxon>
        <taxon>Symbiodiniaceae</taxon>
        <taxon>Effrenium</taxon>
    </lineage>
</organism>
<reference evidence="2" key="1">
    <citation type="submission" date="2023-08" db="EMBL/GenBank/DDBJ databases">
        <authorList>
            <person name="Chen Y."/>
            <person name="Shah S."/>
            <person name="Dougan E. K."/>
            <person name="Thang M."/>
            <person name="Chan C."/>
        </authorList>
    </citation>
    <scope>NUCLEOTIDE SEQUENCE</scope>
</reference>
<keyword evidence="3" id="KW-1185">Reference proteome</keyword>
<sequence length="694" mass="74181">MGADARDLKLMLLPPAVARVLQDGEAVPLLWTKSRPPLARLSPRLTPVPVKEAPAKEAPPAAPAAPVQPLRPSEDAPWPWQKPRRPKRKGEPRPEPRPQAPSPRPEAPPRLAPGGSRSGPRRPEPVELAKLDSGLTFLENYAKRTPSPQERVVRPAPGEAGSSVYGAGWRMSPPRVEPALTSAPRAYVPSPRSPKRRSLPESAASPAPPDDVAEAAEAAAEAEAEDRAEAAPEMPPQAAAPQAAPEAPPQAPLVARGNSLRDNFMGVLEEVLQGLLADPALRTQITEAVDRSLAQLLDEPKASPPLEEASELRQKVARGLWKATVDGRLRAHLGGRRRSSLKALKERSTKAKAEAAAFDAARQMVAESLRVAALNAPEAAPHEELVEQPAGPLDFEEARRKVAAALRAAAERYEAHAPGAPGAPRASEAEQQPELSMEAEDACSSASARRPTPSSPSASEASVQWDSSASSEVGSAARSVVFRVLQVDEPGNASLLEDVANEMLEEVFCSLDIVPWIGLAARGLESSFAAVQALVKGLLTVSQVSQDLYFVHAFEAEHRELARKAVKNFHFPDKADLERRLGSCKADAARLVEKATGENWDKLIPIMEKTLVKLTGQDGEPSASKEKEPSARQLFKEEESDAEEEQEEQGGCSCCCRLLGFLTLGLAGLICAAWALEFSSRAGLLPTAAPEGKP</sequence>
<dbReference type="EMBL" id="CAUJNA010003256">
    <property type="protein sequence ID" value="CAJ1397141.1"/>
    <property type="molecule type" value="Genomic_DNA"/>
</dbReference>
<proteinExistence type="predicted"/>
<feature type="compositionally biased region" description="Pro residues" evidence="1">
    <location>
        <begin position="97"/>
        <end position="111"/>
    </location>
</feature>
<evidence type="ECO:0000256" key="1">
    <source>
        <dbReference type="SAM" id="MobiDB-lite"/>
    </source>
</evidence>
<feature type="compositionally biased region" description="Basic and acidic residues" evidence="1">
    <location>
        <begin position="623"/>
        <end position="637"/>
    </location>
</feature>
<feature type="region of interest" description="Disordered" evidence="1">
    <location>
        <begin position="413"/>
        <end position="466"/>
    </location>
</feature>
<feature type="compositionally biased region" description="Low complexity" evidence="1">
    <location>
        <begin position="442"/>
        <end position="462"/>
    </location>
</feature>
<comment type="caution">
    <text evidence="2">The sequence shown here is derived from an EMBL/GenBank/DDBJ whole genome shotgun (WGS) entry which is preliminary data.</text>
</comment>
<accession>A0AA36J284</accession>
<feature type="compositionally biased region" description="Low complexity" evidence="1">
    <location>
        <begin position="47"/>
        <end position="59"/>
    </location>
</feature>